<gene>
    <name evidence="2" type="ORF">A4R26_28090</name>
</gene>
<evidence type="ECO:0000313" key="2">
    <source>
        <dbReference type="EMBL" id="OQP54422.1"/>
    </source>
</evidence>
<proteinExistence type="predicted"/>
<evidence type="ECO:0000256" key="1">
    <source>
        <dbReference type="SAM" id="MobiDB-lite"/>
    </source>
</evidence>
<evidence type="ECO:0000313" key="3">
    <source>
        <dbReference type="Proteomes" id="UP000192276"/>
    </source>
</evidence>
<name>A0A1V9F822_9BACT</name>
<organism evidence="2 3">
    <name type="scientific">Niastella populi</name>
    <dbReference type="NCBI Taxonomy" id="550983"/>
    <lineage>
        <taxon>Bacteria</taxon>
        <taxon>Pseudomonadati</taxon>
        <taxon>Bacteroidota</taxon>
        <taxon>Chitinophagia</taxon>
        <taxon>Chitinophagales</taxon>
        <taxon>Chitinophagaceae</taxon>
        <taxon>Niastella</taxon>
    </lineage>
</organism>
<sequence length="82" mass="9405">MIAMANKGNNKTKMRPGRRRIKSAGFKKKKVITRRRKVKNAAGFCKTTGPDFVPSHITRRHTGRNVRKLRRMADHPQPLKAV</sequence>
<feature type="compositionally biased region" description="Basic residues" evidence="1">
    <location>
        <begin position="10"/>
        <end position="37"/>
    </location>
</feature>
<dbReference type="AlphaFoldDB" id="A0A1V9F822"/>
<accession>A0A1V9F822</accession>
<keyword evidence="3" id="KW-1185">Reference proteome</keyword>
<feature type="region of interest" description="Disordered" evidence="1">
    <location>
        <begin position="1"/>
        <end position="37"/>
    </location>
</feature>
<protein>
    <submittedName>
        <fullName evidence="2">Uncharacterized protein</fullName>
    </submittedName>
</protein>
<dbReference type="Proteomes" id="UP000192276">
    <property type="component" value="Unassembled WGS sequence"/>
</dbReference>
<dbReference type="EMBL" id="LWBP01000208">
    <property type="protein sequence ID" value="OQP54422.1"/>
    <property type="molecule type" value="Genomic_DNA"/>
</dbReference>
<reference evidence="3" key="1">
    <citation type="submission" date="2016-04" db="EMBL/GenBank/DDBJ databases">
        <authorList>
            <person name="Chen L."/>
            <person name="Zhuang W."/>
            <person name="Wang G."/>
        </authorList>
    </citation>
    <scope>NUCLEOTIDE SEQUENCE [LARGE SCALE GENOMIC DNA]</scope>
    <source>
        <strain evidence="3">208</strain>
    </source>
</reference>
<comment type="caution">
    <text evidence="2">The sequence shown here is derived from an EMBL/GenBank/DDBJ whole genome shotgun (WGS) entry which is preliminary data.</text>
</comment>